<dbReference type="PANTHER" id="PTHR11086:SF18">
    <property type="entry name" value="DEOXYCYTIDYLATE DEAMINASE"/>
    <property type="match status" value="1"/>
</dbReference>
<dbReference type="PROSITE" id="PS51747">
    <property type="entry name" value="CYT_DCMP_DEAMINASES_2"/>
    <property type="match status" value="1"/>
</dbReference>
<evidence type="ECO:0000256" key="2">
    <source>
        <dbReference type="ARBA" id="ARBA00006576"/>
    </source>
</evidence>
<dbReference type="GO" id="GO:0005737">
    <property type="term" value="C:cytoplasm"/>
    <property type="evidence" value="ECO:0007669"/>
    <property type="project" value="TreeGrafter"/>
</dbReference>
<evidence type="ECO:0000256" key="3">
    <source>
        <dbReference type="ARBA" id="ARBA00022723"/>
    </source>
</evidence>
<protein>
    <recommendedName>
        <fullName evidence="6">CMP/dCMP-type deaminase domain-containing protein</fullName>
    </recommendedName>
</protein>
<reference evidence="7" key="1">
    <citation type="submission" date="2022-03" db="EMBL/GenBank/DDBJ databases">
        <title>Complete genome sequence of Caldinitratiruptor microaerophilus.</title>
        <authorList>
            <person name="Mukaiyama R."/>
            <person name="Nishiyama T."/>
            <person name="Ueda K."/>
        </authorList>
    </citation>
    <scope>NUCLEOTIDE SEQUENCE</scope>
    <source>
        <strain evidence="7">JCM 16183</strain>
    </source>
</reference>
<dbReference type="InterPro" id="IPR016193">
    <property type="entry name" value="Cytidine_deaminase-like"/>
</dbReference>
<keyword evidence="8" id="KW-1185">Reference proteome</keyword>
<dbReference type="Proteomes" id="UP001163687">
    <property type="component" value="Chromosome"/>
</dbReference>
<keyword evidence="3" id="KW-0479">Metal-binding</keyword>
<dbReference type="GO" id="GO:0004132">
    <property type="term" value="F:dCMP deaminase activity"/>
    <property type="evidence" value="ECO:0007669"/>
    <property type="project" value="TreeGrafter"/>
</dbReference>
<dbReference type="InterPro" id="IPR015517">
    <property type="entry name" value="dCMP_deaminase-rel"/>
</dbReference>
<evidence type="ECO:0000259" key="6">
    <source>
        <dbReference type="PROSITE" id="PS51747"/>
    </source>
</evidence>
<comment type="similarity">
    <text evidence="2">Belongs to the cytidine and deoxycytidylate deaminase family.</text>
</comment>
<dbReference type="PROSITE" id="PS00903">
    <property type="entry name" value="CYT_DCMP_DEAMINASES_1"/>
    <property type="match status" value="1"/>
</dbReference>
<sequence length="185" mass="19937">MSHRRPTWDEYFVEMARLAATRATCPRRRVGAVLVRDARVIATGYNGAVRGAPHCDDVGCLLDNGHCKRTVHAELNALLQCALNGVSSRGSTLYTTDFPCVDCAKALVQAGVERVIYLADYPDPNSAGVLRAGGVELYRAVPVEEPPGDAEAAATRVVLDDGDLPFARFVPARAGYRLVRDPRGA</sequence>
<dbReference type="SUPFAM" id="SSF53927">
    <property type="entry name" value="Cytidine deaminase-like"/>
    <property type="match status" value="1"/>
</dbReference>
<evidence type="ECO:0000256" key="5">
    <source>
        <dbReference type="ARBA" id="ARBA00022833"/>
    </source>
</evidence>
<comment type="cofactor">
    <cofactor evidence="1">
        <name>Zn(2+)</name>
        <dbReference type="ChEBI" id="CHEBI:29105"/>
    </cofactor>
</comment>
<name>A0AA35G951_9FIRM</name>
<dbReference type="InterPro" id="IPR002125">
    <property type="entry name" value="CMP_dCMP_dom"/>
</dbReference>
<evidence type="ECO:0000313" key="7">
    <source>
        <dbReference type="EMBL" id="BDG61775.1"/>
    </source>
</evidence>
<gene>
    <name evidence="7" type="ORF">caldi_28650</name>
</gene>
<evidence type="ECO:0000256" key="1">
    <source>
        <dbReference type="ARBA" id="ARBA00001947"/>
    </source>
</evidence>
<keyword evidence="4" id="KW-0378">Hydrolase</keyword>
<proteinExistence type="inferred from homology"/>
<dbReference type="PANTHER" id="PTHR11086">
    <property type="entry name" value="DEOXYCYTIDYLATE DEAMINASE-RELATED"/>
    <property type="match status" value="1"/>
</dbReference>
<dbReference type="AlphaFoldDB" id="A0AA35G951"/>
<accession>A0AA35G951</accession>
<feature type="domain" description="CMP/dCMP-type deaminase" evidence="6">
    <location>
        <begin position="7"/>
        <end position="130"/>
    </location>
</feature>
<dbReference type="CDD" id="cd01286">
    <property type="entry name" value="deoxycytidylate_deaminase"/>
    <property type="match status" value="1"/>
</dbReference>
<keyword evidence="5" id="KW-0862">Zinc</keyword>
<dbReference type="InterPro" id="IPR035105">
    <property type="entry name" value="Deoxycytidylate_deaminase_dom"/>
</dbReference>
<evidence type="ECO:0000256" key="4">
    <source>
        <dbReference type="ARBA" id="ARBA00022801"/>
    </source>
</evidence>
<dbReference type="RefSeq" id="WP_264842402.1">
    <property type="nucleotide sequence ID" value="NZ_AP025628.1"/>
</dbReference>
<dbReference type="EMBL" id="AP025628">
    <property type="protein sequence ID" value="BDG61775.1"/>
    <property type="molecule type" value="Genomic_DNA"/>
</dbReference>
<dbReference type="GO" id="GO:0008270">
    <property type="term" value="F:zinc ion binding"/>
    <property type="evidence" value="ECO:0007669"/>
    <property type="project" value="InterPro"/>
</dbReference>
<organism evidence="7 8">
    <name type="scientific">Caldinitratiruptor microaerophilus</name>
    <dbReference type="NCBI Taxonomy" id="671077"/>
    <lineage>
        <taxon>Bacteria</taxon>
        <taxon>Bacillati</taxon>
        <taxon>Bacillota</taxon>
        <taxon>Clostridia</taxon>
        <taxon>Eubacteriales</taxon>
        <taxon>Symbiobacteriaceae</taxon>
        <taxon>Caldinitratiruptor</taxon>
    </lineage>
</organism>
<dbReference type="Gene3D" id="3.40.140.10">
    <property type="entry name" value="Cytidine Deaminase, domain 2"/>
    <property type="match status" value="1"/>
</dbReference>
<dbReference type="KEGG" id="cmic:caldi_28650"/>
<dbReference type="InterPro" id="IPR016192">
    <property type="entry name" value="APOBEC/CMP_deaminase_Zn-bd"/>
</dbReference>
<evidence type="ECO:0000313" key="8">
    <source>
        <dbReference type="Proteomes" id="UP001163687"/>
    </source>
</evidence>
<dbReference type="Pfam" id="PF00383">
    <property type="entry name" value="dCMP_cyt_deam_1"/>
    <property type="match status" value="1"/>
</dbReference>